<evidence type="ECO:0000313" key="6">
    <source>
        <dbReference type="EMBL" id="MFC2949975.1"/>
    </source>
</evidence>
<proteinExistence type="inferred from homology"/>
<keyword evidence="4" id="KW-0472">Membrane</keyword>
<keyword evidence="4" id="KW-0812">Transmembrane</keyword>
<keyword evidence="7" id="KW-1185">Reference proteome</keyword>
<sequence length="160" mass="18357">MRNKMLIFGGIVVLLFIALYFVTNYQNNQAVENSGNPYGKENLDQATIDQLDDPNYQNQIRPEELSERIESGEPTTVYFYSPTCVYCQQTTPKLVPLTEEMDVEMVKLNLLEFEDQWGTYGIEATPTVVHFEDGEEVSRITGAHPEENFRAFFNEVVLSE</sequence>
<evidence type="ECO:0000313" key="7">
    <source>
        <dbReference type="Proteomes" id="UP001595387"/>
    </source>
</evidence>
<dbReference type="Pfam" id="PF00085">
    <property type="entry name" value="Thioredoxin"/>
    <property type="match status" value="1"/>
</dbReference>
<keyword evidence="2" id="KW-1015">Disulfide bond</keyword>
<dbReference type="Gene3D" id="3.40.30.10">
    <property type="entry name" value="Glutaredoxin"/>
    <property type="match status" value="1"/>
</dbReference>
<organism evidence="6 7">
    <name type="scientific">Virgibacillus sediminis</name>
    <dbReference type="NCBI Taxonomy" id="202260"/>
    <lineage>
        <taxon>Bacteria</taxon>
        <taxon>Bacillati</taxon>
        <taxon>Bacillota</taxon>
        <taxon>Bacilli</taxon>
        <taxon>Bacillales</taxon>
        <taxon>Bacillaceae</taxon>
        <taxon>Virgibacillus</taxon>
    </lineage>
</organism>
<keyword evidence="4" id="KW-1133">Transmembrane helix</keyword>
<evidence type="ECO:0000259" key="5">
    <source>
        <dbReference type="PROSITE" id="PS51352"/>
    </source>
</evidence>
<dbReference type="PANTHER" id="PTHR45663">
    <property type="entry name" value="GEO12009P1"/>
    <property type="match status" value="1"/>
</dbReference>
<keyword evidence="3" id="KW-0676">Redox-active center</keyword>
<feature type="domain" description="Thioredoxin" evidence="5">
    <location>
        <begin position="40"/>
        <end position="158"/>
    </location>
</feature>
<dbReference type="CDD" id="cd02947">
    <property type="entry name" value="TRX_family"/>
    <property type="match status" value="1"/>
</dbReference>
<evidence type="ECO:0000256" key="4">
    <source>
        <dbReference type="SAM" id="Phobius"/>
    </source>
</evidence>
<feature type="transmembrane region" description="Helical" evidence="4">
    <location>
        <begin position="5"/>
        <end position="23"/>
    </location>
</feature>
<dbReference type="InterPro" id="IPR013766">
    <property type="entry name" value="Thioredoxin_domain"/>
</dbReference>
<evidence type="ECO:0000256" key="2">
    <source>
        <dbReference type="ARBA" id="ARBA00023157"/>
    </source>
</evidence>
<dbReference type="PROSITE" id="PS51352">
    <property type="entry name" value="THIOREDOXIN_2"/>
    <property type="match status" value="1"/>
</dbReference>
<dbReference type="PANTHER" id="PTHR45663:SF11">
    <property type="entry name" value="GEO12009P1"/>
    <property type="match status" value="1"/>
</dbReference>
<protein>
    <submittedName>
        <fullName evidence="6">Thioredoxin family protein</fullName>
    </submittedName>
</protein>
<name>A0ABV7AAB0_9BACI</name>
<dbReference type="Proteomes" id="UP001595387">
    <property type="component" value="Unassembled WGS sequence"/>
</dbReference>
<dbReference type="InterPro" id="IPR036249">
    <property type="entry name" value="Thioredoxin-like_sf"/>
</dbReference>
<accession>A0ABV7AAB0</accession>
<gene>
    <name evidence="6" type="ORF">ACFODW_16760</name>
</gene>
<reference evidence="7" key="1">
    <citation type="journal article" date="2019" name="Int. J. Syst. Evol. Microbiol.">
        <title>The Global Catalogue of Microorganisms (GCM) 10K type strain sequencing project: providing services to taxonomists for standard genome sequencing and annotation.</title>
        <authorList>
            <consortium name="The Broad Institute Genomics Platform"/>
            <consortium name="The Broad Institute Genome Sequencing Center for Infectious Disease"/>
            <person name="Wu L."/>
            <person name="Ma J."/>
        </authorList>
    </citation>
    <scope>NUCLEOTIDE SEQUENCE [LARGE SCALE GENOMIC DNA]</scope>
    <source>
        <strain evidence="7">KCTC 13193</strain>
    </source>
</reference>
<evidence type="ECO:0000256" key="1">
    <source>
        <dbReference type="ARBA" id="ARBA00008987"/>
    </source>
</evidence>
<comment type="caution">
    <text evidence="6">The sequence shown here is derived from an EMBL/GenBank/DDBJ whole genome shotgun (WGS) entry which is preliminary data.</text>
</comment>
<dbReference type="EMBL" id="JBHRRZ010000039">
    <property type="protein sequence ID" value="MFC2949975.1"/>
    <property type="molecule type" value="Genomic_DNA"/>
</dbReference>
<comment type="similarity">
    <text evidence="1">Belongs to the thioredoxin family.</text>
</comment>
<evidence type="ECO:0000256" key="3">
    <source>
        <dbReference type="ARBA" id="ARBA00023284"/>
    </source>
</evidence>
<dbReference type="SUPFAM" id="SSF52833">
    <property type="entry name" value="Thioredoxin-like"/>
    <property type="match status" value="1"/>
</dbReference>
<dbReference type="RefSeq" id="WP_390307935.1">
    <property type="nucleotide sequence ID" value="NZ_JBHRRZ010000039.1"/>
</dbReference>